<dbReference type="EMBL" id="CP015405">
    <property type="protein sequence ID" value="ANU75268.1"/>
    <property type="molecule type" value="Genomic_DNA"/>
</dbReference>
<name>A0A1C7I8C9_9FIRM</name>
<reference evidence="1" key="1">
    <citation type="submission" date="2017-04" db="EMBL/GenBank/DDBJ databases">
        <title>Complete Genome Sequences of Twelve Strains of a Stable Defined Moderately Diverse Mouse Microbiota 2 (sDMDMm2).</title>
        <authorList>
            <person name="Uchimura Y."/>
            <person name="Wyss M."/>
            <person name="Brugiroux S."/>
            <person name="Limenitakis J.P."/>
            <person name="Stecher B."/>
            <person name="McCoy K.D."/>
            <person name="Macpherson A.J."/>
        </authorList>
    </citation>
    <scope>NUCLEOTIDE SEQUENCE</scope>
    <source>
        <strain evidence="1">YL58</strain>
    </source>
</reference>
<dbReference type="KEGG" id="byl:A4V09_05520"/>
<evidence type="ECO:0000313" key="1">
    <source>
        <dbReference type="EMBL" id="ANU75268.1"/>
    </source>
</evidence>
<dbReference type="Proteomes" id="UP000092574">
    <property type="component" value="Chromosome"/>
</dbReference>
<protein>
    <submittedName>
        <fullName evidence="1">Uncharacterized protein</fullName>
    </submittedName>
</protein>
<dbReference type="STRING" id="1796616.A4V09_05520"/>
<evidence type="ECO:0000313" key="2">
    <source>
        <dbReference type="Proteomes" id="UP000092574"/>
    </source>
</evidence>
<accession>A0A1C7I8C9</accession>
<gene>
    <name evidence="1" type="ORF">A4V09_05520</name>
</gene>
<organism evidence="1 2">
    <name type="scientific">Blautia pseudococcoides</name>
    <dbReference type="NCBI Taxonomy" id="1796616"/>
    <lineage>
        <taxon>Bacteria</taxon>
        <taxon>Bacillati</taxon>
        <taxon>Bacillota</taxon>
        <taxon>Clostridia</taxon>
        <taxon>Lachnospirales</taxon>
        <taxon>Lachnospiraceae</taxon>
        <taxon>Blautia</taxon>
    </lineage>
</organism>
<sequence length="74" mass="8021">MKFLCKSVTVQPDTCGAGDGDVCGNRTVQDNRISVSFLFCCSPKEKESVVSFLAAVFILEGKAADFGRFGDMYI</sequence>
<dbReference type="AlphaFoldDB" id="A0A1C7I8C9"/>
<proteinExistence type="predicted"/>
<keyword evidence="2" id="KW-1185">Reference proteome</keyword>